<reference evidence="1 2" key="1">
    <citation type="submission" date="2023-09" db="EMBL/GenBank/DDBJ databases">
        <title>Novel taxa isolated from Blanes Bay.</title>
        <authorList>
            <person name="Rey-Velasco X."/>
            <person name="Lucena T."/>
        </authorList>
    </citation>
    <scope>NUCLEOTIDE SEQUENCE [LARGE SCALE GENOMIC DNA]</scope>
    <source>
        <strain evidence="1 2">S356</strain>
    </source>
</reference>
<keyword evidence="2" id="KW-1185">Reference proteome</keyword>
<evidence type="ECO:0000313" key="2">
    <source>
        <dbReference type="Proteomes" id="UP001257277"/>
    </source>
</evidence>
<dbReference type="Proteomes" id="UP001257277">
    <property type="component" value="Unassembled WGS sequence"/>
</dbReference>
<proteinExistence type="predicted"/>
<feature type="non-terminal residue" evidence="1">
    <location>
        <position position="1"/>
    </location>
</feature>
<sequence length="118" mass="12776">NVGPNQGGLYTVTATTTNGTGCTRTRTIQVNESIIATITQDDVTIVDDSDNNSITIDPTNLGIGDYEYALSDENNVIIHSYQDSPIFERLEGGFYNILVRDKNGCGEVSLLVSVVEFP</sequence>
<accession>A0ABU3LIV1</accession>
<name>A0ABU3LIV1_9FLAO</name>
<feature type="non-terminal residue" evidence="1">
    <location>
        <position position="118"/>
    </location>
</feature>
<comment type="caution">
    <text evidence="1">The sequence shown here is derived from an EMBL/GenBank/DDBJ whole genome shotgun (WGS) entry which is preliminary data.</text>
</comment>
<protein>
    <submittedName>
        <fullName evidence="1">Uncharacterized protein</fullName>
    </submittedName>
</protein>
<dbReference type="EMBL" id="JAVTTO010000014">
    <property type="protein sequence ID" value="MDT7833565.1"/>
    <property type="molecule type" value="Genomic_DNA"/>
</dbReference>
<gene>
    <name evidence="1" type="ORF">RQM59_14380</name>
</gene>
<evidence type="ECO:0000313" key="1">
    <source>
        <dbReference type="EMBL" id="MDT7833565.1"/>
    </source>
</evidence>
<organism evidence="1 2">
    <name type="scientific">Asprobacillus argus</name>
    <dbReference type="NCBI Taxonomy" id="3076534"/>
    <lineage>
        <taxon>Bacteria</taxon>
        <taxon>Pseudomonadati</taxon>
        <taxon>Bacteroidota</taxon>
        <taxon>Flavobacteriia</taxon>
        <taxon>Flavobacteriales</taxon>
        <taxon>Flavobacteriaceae</taxon>
        <taxon>Asprobacillus</taxon>
    </lineage>
</organism>